<dbReference type="SUPFAM" id="SSF161098">
    <property type="entry name" value="MetI-like"/>
    <property type="match status" value="1"/>
</dbReference>
<feature type="transmembrane region" description="Helical" evidence="5">
    <location>
        <begin position="100"/>
        <end position="124"/>
    </location>
</feature>
<dbReference type="AlphaFoldDB" id="A0A9W5Y858"/>
<evidence type="ECO:0000313" key="7">
    <source>
        <dbReference type="EMBL" id="GKX27581.1"/>
    </source>
</evidence>
<evidence type="ECO:0000256" key="3">
    <source>
        <dbReference type="ARBA" id="ARBA00022989"/>
    </source>
</evidence>
<proteinExistence type="inferred from homology"/>
<reference evidence="7" key="1">
    <citation type="submission" date="2022-06" db="EMBL/GenBank/DDBJ databases">
        <title>Vallitalea longa sp. nov., an anaerobic bacterium isolated from marine sediment.</title>
        <authorList>
            <person name="Hirano S."/>
            <person name="Terahara T."/>
            <person name="Mori K."/>
            <person name="Hamada M."/>
            <person name="Matsumoto R."/>
            <person name="Kobayashi T."/>
        </authorList>
    </citation>
    <scope>NUCLEOTIDE SEQUENCE</scope>
    <source>
        <strain evidence="7">SH18-1</strain>
    </source>
</reference>
<evidence type="ECO:0000256" key="4">
    <source>
        <dbReference type="ARBA" id="ARBA00023136"/>
    </source>
</evidence>
<evidence type="ECO:0000256" key="5">
    <source>
        <dbReference type="RuleBase" id="RU363032"/>
    </source>
</evidence>
<comment type="subcellular location">
    <subcellularLocation>
        <location evidence="5">Cell membrane</location>
        <topology evidence="5">Multi-pass membrane protein</topology>
    </subcellularLocation>
    <subcellularLocation>
        <location evidence="1">Membrane</location>
        <topology evidence="1">Multi-pass membrane protein</topology>
    </subcellularLocation>
</comment>
<keyword evidence="2 5" id="KW-0812">Transmembrane</keyword>
<keyword evidence="8" id="KW-1185">Reference proteome</keyword>
<sequence length="323" mass="36322">MKTAMHLKQKNVVKEITGKKVYKNKVMKNIVKYRQLYIMMIPGILILLIFKYVPMLGIAVAFKDYIPAKGFFASQWVGLDHFKHLFFNSPEFINVFKNTIIISFYKLVIGFPIPIILAILINELRYIGHKRTIQTLIYLPHFLSWVIFGGIVYNVLSLSGPVNTLLQSIGLEPIMFMTKTNMFRGIVVGSSIFKESGWGTVVYLAAIVGVDPSLYEAAVVDGANRFQRIWNVTLPAIKGTIIVLLILRIGRILDVGFQQILVLYNPIVYNVADVFGTFVYRVGINQSNYSFATAAGLFKGVIGFALVRIANKISKKLGEAGIW</sequence>
<dbReference type="Pfam" id="PF00528">
    <property type="entry name" value="BPD_transp_1"/>
    <property type="match status" value="1"/>
</dbReference>
<evidence type="ECO:0000313" key="8">
    <source>
        <dbReference type="Proteomes" id="UP001144256"/>
    </source>
</evidence>
<dbReference type="InterPro" id="IPR035906">
    <property type="entry name" value="MetI-like_sf"/>
</dbReference>
<keyword evidence="3 5" id="KW-1133">Transmembrane helix</keyword>
<feature type="transmembrane region" description="Helical" evidence="5">
    <location>
        <begin position="289"/>
        <end position="307"/>
    </location>
</feature>
<dbReference type="PANTHER" id="PTHR43496:SF1">
    <property type="entry name" value="POLYGALACTURONAN_RHAMNOGALACTURONAN TRANSPORT SYSTEM PERMEASE PROTEIN YTEP"/>
    <property type="match status" value="1"/>
</dbReference>
<feature type="domain" description="ABC transmembrane type-1" evidence="6">
    <location>
        <begin position="96"/>
        <end position="310"/>
    </location>
</feature>
<evidence type="ECO:0000256" key="1">
    <source>
        <dbReference type="ARBA" id="ARBA00004141"/>
    </source>
</evidence>
<dbReference type="GO" id="GO:0055085">
    <property type="term" value="P:transmembrane transport"/>
    <property type="evidence" value="ECO:0007669"/>
    <property type="project" value="InterPro"/>
</dbReference>
<feature type="transmembrane region" description="Helical" evidence="5">
    <location>
        <begin position="229"/>
        <end position="249"/>
    </location>
</feature>
<comment type="caution">
    <text evidence="7">The sequence shown here is derived from an EMBL/GenBank/DDBJ whole genome shotgun (WGS) entry which is preliminary data.</text>
</comment>
<keyword evidence="5" id="KW-0813">Transport</keyword>
<dbReference type="GO" id="GO:0005886">
    <property type="term" value="C:plasma membrane"/>
    <property type="evidence" value="ECO:0007669"/>
    <property type="project" value="UniProtKB-SubCell"/>
</dbReference>
<dbReference type="Proteomes" id="UP001144256">
    <property type="component" value="Unassembled WGS sequence"/>
</dbReference>
<evidence type="ECO:0000259" key="6">
    <source>
        <dbReference type="PROSITE" id="PS50928"/>
    </source>
</evidence>
<feature type="transmembrane region" description="Helical" evidence="5">
    <location>
        <begin position="136"/>
        <end position="156"/>
    </location>
</feature>
<feature type="transmembrane region" description="Helical" evidence="5">
    <location>
        <begin position="36"/>
        <end position="62"/>
    </location>
</feature>
<dbReference type="Gene3D" id="1.10.3720.10">
    <property type="entry name" value="MetI-like"/>
    <property type="match status" value="1"/>
</dbReference>
<protein>
    <submittedName>
        <fullName evidence="7">Protein LplB</fullName>
    </submittedName>
</protein>
<dbReference type="PROSITE" id="PS50928">
    <property type="entry name" value="ABC_TM1"/>
    <property type="match status" value="1"/>
</dbReference>
<comment type="similarity">
    <text evidence="5">Belongs to the binding-protein-dependent transport system permease family.</text>
</comment>
<dbReference type="InterPro" id="IPR000515">
    <property type="entry name" value="MetI-like"/>
</dbReference>
<organism evidence="7 8">
    <name type="scientific">Vallitalea longa</name>
    <dbReference type="NCBI Taxonomy" id="2936439"/>
    <lineage>
        <taxon>Bacteria</taxon>
        <taxon>Bacillati</taxon>
        <taxon>Bacillota</taxon>
        <taxon>Clostridia</taxon>
        <taxon>Lachnospirales</taxon>
        <taxon>Vallitaleaceae</taxon>
        <taxon>Vallitalea</taxon>
    </lineage>
</organism>
<name>A0A9W5Y858_9FIRM</name>
<accession>A0A9W5Y858</accession>
<evidence type="ECO:0000256" key="2">
    <source>
        <dbReference type="ARBA" id="ARBA00022692"/>
    </source>
</evidence>
<keyword evidence="4 5" id="KW-0472">Membrane</keyword>
<dbReference type="RefSeq" id="WP_281811013.1">
    <property type="nucleotide sequence ID" value="NZ_BRLB01000001.1"/>
</dbReference>
<dbReference type="CDD" id="cd06261">
    <property type="entry name" value="TM_PBP2"/>
    <property type="match status" value="1"/>
</dbReference>
<feature type="transmembrane region" description="Helical" evidence="5">
    <location>
        <begin position="261"/>
        <end position="283"/>
    </location>
</feature>
<gene>
    <name evidence="7" type="primary">lplB</name>
    <name evidence="7" type="ORF">SH1V18_00610</name>
</gene>
<dbReference type="EMBL" id="BRLB01000001">
    <property type="protein sequence ID" value="GKX27581.1"/>
    <property type="molecule type" value="Genomic_DNA"/>
</dbReference>
<dbReference type="PANTHER" id="PTHR43496">
    <property type="entry name" value="PROTEIN LPLB"/>
    <property type="match status" value="1"/>
</dbReference>